<dbReference type="InterPro" id="IPR013103">
    <property type="entry name" value="RVT_2"/>
</dbReference>
<organism evidence="2 3">
    <name type="scientific">Lolium multiflorum</name>
    <name type="common">Italian ryegrass</name>
    <name type="synonym">Lolium perenne subsp. multiflorum</name>
    <dbReference type="NCBI Taxonomy" id="4521"/>
    <lineage>
        <taxon>Eukaryota</taxon>
        <taxon>Viridiplantae</taxon>
        <taxon>Streptophyta</taxon>
        <taxon>Embryophyta</taxon>
        <taxon>Tracheophyta</taxon>
        <taxon>Spermatophyta</taxon>
        <taxon>Magnoliopsida</taxon>
        <taxon>Liliopsida</taxon>
        <taxon>Poales</taxon>
        <taxon>Poaceae</taxon>
        <taxon>BOP clade</taxon>
        <taxon>Pooideae</taxon>
        <taxon>Poodae</taxon>
        <taxon>Poeae</taxon>
        <taxon>Poeae Chloroplast Group 2 (Poeae type)</taxon>
        <taxon>Loliodinae</taxon>
        <taxon>Loliinae</taxon>
        <taxon>Lolium</taxon>
    </lineage>
</organism>
<evidence type="ECO:0000313" key="2">
    <source>
        <dbReference type="EMBL" id="KAK1561302.1"/>
    </source>
</evidence>
<reference evidence="2" key="1">
    <citation type="submission" date="2023-07" db="EMBL/GenBank/DDBJ databases">
        <title>A chromosome-level genome assembly of Lolium multiflorum.</title>
        <authorList>
            <person name="Chen Y."/>
            <person name="Copetti D."/>
            <person name="Kolliker R."/>
            <person name="Studer B."/>
        </authorList>
    </citation>
    <scope>NUCLEOTIDE SEQUENCE</scope>
    <source>
        <strain evidence="2">02402/16</strain>
        <tissue evidence="2">Leaf</tissue>
    </source>
</reference>
<sequence>MFERSPPEGNWLTLATIMLISPSTETHLVPEDSDWVDAMHENSTTQAQQSVDSIRKKPKECRNVIALSGYSSIKQDEFGNIVRKKARLVSRFEVSMMGEMKFFLGFEITQLREGTFINQAKYLQDIFKRFKMTELKVVATPMVTKCHLALDPNGKEVDQK</sequence>
<evidence type="ECO:0000313" key="3">
    <source>
        <dbReference type="Proteomes" id="UP001231189"/>
    </source>
</evidence>
<comment type="caution">
    <text evidence="2">The sequence shown here is derived from an EMBL/GenBank/DDBJ whole genome shotgun (WGS) entry which is preliminary data.</text>
</comment>
<proteinExistence type="predicted"/>
<dbReference type="EMBL" id="JAUUTY010001194">
    <property type="protein sequence ID" value="KAK1561302.1"/>
    <property type="molecule type" value="Genomic_DNA"/>
</dbReference>
<feature type="non-terminal residue" evidence="2">
    <location>
        <position position="1"/>
    </location>
</feature>
<dbReference type="AlphaFoldDB" id="A0AAD8UVL2"/>
<protein>
    <recommendedName>
        <fullName evidence="1">Reverse transcriptase Ty1/copia-type domain-containing protein</fullName>
    </recommendedName>
</protein>
<evidence type="ECO:0000259" key="1">
    <source>
        <dbReference type="Pfam" id="PF07727"/>
    </source>
</evidence>
<feature type="domain" description="Reverse transcriptase Ty1/copia-type" evidence="1">
    <location>
        <begin position="76"/>
        <end position="143"/>
    </location>
</feature>
<accession>A0AAD8UVL2</accession>
<gene>
    <name evidence="2" type="ORF">QYE76_048310</name>
</gene>
<dbReference type="Proteomes" id="UP001231189">
    <property type="component" value="Unassembled WGS sequence"/>
</dbReference>
<dbReference type="Pfam" id="PF07727">
    <property type="entry name" value="RVT_2"/>
    <property type="match status" value="1"/>
</dbReference>
<keyword evidence="3" id="KW-1185">Reference proteome</keyword>
<name>A0AAD8UVL2_LOLMU</name>